<feature type="domain" description="SWIM-type" evidence="6">
    <location>
        <begin position="406"/>
        <end position="438"/>
    </location>
</feature>
<dbReference type="GO" id="GO:0008270">
    <property type="term" value="F:zinc ion binding"/>
    <property type="evidence" value="ECO:0007669"/>
    <property type="project" value="UniProtKB-KW"/>
</dbReference>
<evidence type="ECO:0000256" key="1">
    <source>
        <dbReference type="ARBA" id="ARBA00022723"/>
    </source>
</evidence>
<accession>A0A444ZAI0</accession>
<evidence type="ECO:0000256" key="5">
    <source>
        <dbReference type="SAM" id="MobiDB-lite"/>
    </source>
</evidence>
<feature type="compositionally biased region" description="Basic residues" evidence="5">
    <location>
        <begin position="461"/>
        <end position="473"/>
    </location>
</feature>
<evidence type="ECO:0000313" key="7">
    <source>
        <dbReference type="EMBL" id="RYR11189.1"/>
    </source>
</evidence>
<dbReference type="InterPro" id="IPR006564">
    <property type="entry name" value="Znf_PMZ"/>
</dbReference>
<feature type="compositionally biased region" description="Polar residues" evidence="5">
    <location>
        <begin position="208"/>
        <end position="224"/>
    </location>
</feature>
<proteinExistence type="predicted"/>
<feature type="compositionally biased region" description="Polar residues" evidence="5">
    <location>
        <begin position="147"/>
        <end position="177"/>
    </location>
</feature>
<dbReference type="Proteomes" id="UP000289738">
    <property type="component" value="Chromosome B05"/>
</dbReference>
<dbReference type="InterPro" id="IPR058594">
    <property type="entry name" value="PB1-like_dom_pln"/>
</dbReference>
<keyword evidence="1" id="KW-0479">Metal-binding</keyword>
<organism evidence="7 8">
    <name type="scientific">Arachis hypogaea</name>
    <name type="common">Peanut</name>
    <dbReference type="NCBI Taxonomy" id="3818"/>
    <lineage>
        <taxon>Eukaryota</taxon>
        <taxon>Viridiplantae</taxon>
        <taxon>Streptophyta</taxon>
        <taxon>Embryophyta</taxon>
        <taxon>Tracheophyta</taxon>
        <taxon>Spermatophyta</taxon>
        <taxon>Magnoliopsida</taxon>
        <taxon>eudicotyledons</taxon>
        <taxon>Gunneridae</taxon>
        <taxon>Pentapetalae</taxon>
        <taxon>rosids</taxon>
        <taxon>fabids</taxon>
        <taxon>Fabales</taxon>
        <taxon>Fabaceae</taxon>
        <taxon>Papilionoideae</taxon>
        <taxon>50 kb inversion clade</taxon>
        <taxon>dalbergioids sensu lato</taxon>
        <taxon>Dalbergieae</taxon>
        <taxon>Pterocarpus clade</taxon>
        <taxon>Arachis</taxon>
    </lineage>
</organism>
<feature type="region of interest" description="Disordered" evidence="5">
    <location>
        <begin position="144"/>
        <end position="325"/>
    </location>
</feature>
<evidence type="ECO:0000259" key="6">
    <source>
        <dbReference type="PROSITE" id="PS50966"/>
    </source>
</evidence>
<reference evidence="7 8" key="1">
    <citation type="submission" date="2019-01" db="EMBL/GenBank/DDBJ databases">
        <title>Sequencing of cultivated peanut Arachis hypogaea provides insights into genome evolution and oil improvement.</title>
        <authorList>
            <person name="Chen X."/>
        </authorList>
    </citation>
    <scope>NUCLEOTIDE SEQUENCE [LARGE SCALE GENOMIC DNA]</scope>
    <source>
        <strain evidence="8">cv. Fuhuasheng</strain>
        <tissue evidence="7">Leaves</tissue>
    </source>
</reference>
<keyword evidence="8" id="KW-1185">Reference proteome</keyword>
<dbReference type="SMART" id="SM00575">
    <property type="entry name" value="ZnF_PMZ"/>
    <property type="match status" value="1"/>
</dbReference>
<feature type="compositionally biased region" description="Polar residues" evidence="5">
    <location>
        <begin position="534"/>
        <end position="552"/>
    </location>
</feature>
<name>A0A444ZAI0_ARAHY</name>
<dbReference type="AlphaFoldDB" id="A0A444ZAI0"/>
<comment type="caution">
    <text evidence="7">The sequence shown here is derived from an EMBL/GenBank/DDBJ whole genome shotgun (WGS) entry which is preliminary data.</text>
</comment>
<protein>
    <recommendedName>
        <fullName evidence="6">SWIM-type domain-containing protein</fullName>
    </recommendedName>
</protein>
<dbReference type="EMBL" id="SDMP01000015">
    <property type="protein sequence ID" value="RYR11189.1"/>
    <property type="molecule type" value="Genomic_DNA"/>
</dbReference>
<dbReference type="PROSITE" id="PS50966">
    <property type="entry name" value="ZF_SWIM"/>
    <property type="match status" value="1"/>
</dbReference>
<evidence type="ECO:0000256" key="2">
    <source>
        <dbReference type="ARBA" id="ARBA00022771"/>
    </source>
</evidence>
<feature type="compositionally biased region" description="Basic residues" evidence="5">
    <location>
        <begin position="233"/>
        <end position="264"/>
    </location>
</feature>
<evidence type="ECO:0000256" key="4">
    <source>
        <dbReference type="PROSITE-ProRule" id="PRU00325"/>
    </source>
</evidence>
<evidence type="ECO:0000313" key="8">
    <source>
        <dbReference type="Proteomes" id="UP000289738"/>
    </source>
</evidence>
<dbReference type="Pfam" id="PF04434">
    <property type="entry name" value="SWIM"/>
    <property type="match status" value="1"/>
</dbReference>
<gene>
    <name evidence="7" type="ORF">Ahy_B05g079660</name>
</gene>
<keyword evidence="3" id="KW-0862">Zinc</keyword>
<feature type="region of interest" description="Disordered" evidence="5">
    <location>
        <begin position="534"/>
        <end position="613"/>
    </location>
</feature>
<dbReference type="InterPro" id="IPR007527">
    <property type="entry name" value="Znf_SWIM"/>
</dbReference>
<sequence length="644" mass="71169">MQIGEGRNLLIGHSKSGKEGAKLPLYMKKLLDIMFYHGGTFKKNDDEKLLDIMFYQSFLGDLDEDTLDVFFMRNYFKELRSLEVGLRALTSDDELREMCFHAERNDGVVDVYFEHGVSTPELMEGKGAVMLLDYEAQEVCHDDLQTNKKTPMDSLNQTSDDKLTTNPIPNQSTANPIPSTATPTPDHPAADPLTINPTSEEPNPMDEPNNTKPNYRPNPKSSIKPNPAPIVKHNQKPTLKPKHHLKPNKIQSKPKSKFTSKPKPKFNPPKRIPRSQVKGWSTSKDKQTLHVDLTINESTSDDGSSEDTSYVPVQEANSSNDEELVARNSKPIRKEVKKVQKNSGMAKGNESIGKDNIIQVDDAIVEDLSDVEVDLGFIGTPTKGIWYEALDPEYEKFEVHGHPTNMIVDLGKRLCTCQFWMLTGIPCVHACAALARVNKRPEDFCHPLKKSVYNQPQAPNIKRKPGKLTTKRRKDADEGTSGNKKPKQIVTLKRQLKPFTCTYCRVKGHTKRGFDELAAALAAAAAAIAAAKSKSTQTGSTPVAEASNTTNIAPQVVDAPPAPATEIDLSQPNYGGTQDEAPAPPPPTKRPDKLQTKRRNSPPPVTASVDPMQGASAATSFRLANFLKFVPTPGFKPPRKKNTK</sequence>
<dbReference type="PANTHER" id="PTHR31973">
    <property type="entry name" value="POLYPROTEIN, PUTATIVE-RELATED"/>
    <property type="match status" value="1"/>
</dbReference>
<feature type="region of interest" description="Disordered" evidence="5">
    <location>
        <begin position="455"/>
        <end position="488"/>
    </location>
</feature>
<keyword evidence="2 4" id="KW-0863">Zinc-finger</keyword>
<dbReference type="PANTHER" id="PTHR31973:SF197">
    <property type="entry name" value="SWIM-TYPE DOMAIN-CONTAINING PROTEIN"/>
    <property type="match status" value="1"/>
</dbReference>
<dbReference type="Pfam" id="PF26130">
    <property type="entry name" value="PB1-like"/>
    <property type="match status" value="1"/>
</dbReference>
<evidence type="ECO:0000256" key="3">
    <source>
        <dbReference type="ARBA" id="ARBA00022833"/>
    </source>
</evidence>